<keyword evidence="2" id="KW-1185">Reference proteome</keyword>
<name>A0A1I7WXN1_HETBA</name>
<evidence type="ECO:0000313" key="2">
    <source>
        <dbReference type="Proteomes" id="UP000095283"/>
    </source>
</evidence>
<dbReference type="Proteomes" id="UP000095283">
    <property type="component" value="Unplaced"/>
</dbReference>
<accession>A0A1I7WXN1</accession>
<keyword evidence="1" id="KW-0812">Transmembrane</keyword>
<sequence length="199" mass="23424">MRMKNRMRRSFFLLVEDFFQKVLTKMLEGGCILDFKDVIGSLFTHIGESLDIVQFDVDGCRWFGGKAVMECLLCAGNSDRIRIVSIVLIGAVLFFFKYYLIFIKFPVIAEWVWFFLGSSCCSSSYFVNSLSRFYASTQEFTHDLLNSDDRLLLTVLALLKLERHIPFVLNHIFYSLTIFFNHFRRFYFFSISSHTDDFY</sequence>
<dbReference type="WBParaSite" id="Hba_09918">
    <property type="protein sequence ID" value="Hba_09918"/>
    <property type="gene ID" value="Hba_09918"/>
</dbReference>
<protein>
    <submittedName>
        <fullName evidence="3">Transmembrane protein</fullName>
    </submittedName>
</protein>
<feature type="transmembrane region" description="Helical" evidence="1">
    <location>
        <begin position="83"/>
        <end position="102"/>
    </location>
</feature>
<keyword evidence="1" id="KW-0472">Membrane</keyword>
<evidence type="ECO:0000256" key="1">
    <source>
        <dbReference type="SAM" id="Phobius"/>
    </source>
</evidence>
<feature type="transmembrane region" description="Helical" evidence="1">
    <location>
        <begin position="108"/>
        <end position="127"/>
    </location>
</feature>
<dbReference type="AlphaFoldDB" id="A0A1I7WXN1"/>
<keyword evidence="1" id="KW-1133">Transmembrane helix</keyword>
<proteinExistence type="predicted"/>
<organism evidence="2 3">
    <name type="scientific">Heterorhabditis bacteriophora</name>
    <name type="common">Entomopathogenic nematode worm</name>
    <dbReference type="NCBI Taxonomy" id="37862"/>
    <lineage>
        <taxon>Eukaryota</taxon>
        <taxon>Metazoa</taxon>
        <taxon>Ecdysozoa</taxon>
        <taxon>Nematoda</taxon>
        <taxon>Chromadorea</taxon>
        <taxon>Rhabditida</taxon>
        <taxon>Rhabditina</taxon>
        <taxon>Rhabditomorpha</taxon>
        <taxon>Strongyloidea</taxon>
        <taxon>Heterorhabditidae</taxon>
        <taxon>Heterorhabditis</taxon>
    </lineage>
</organism>
<reference evidence="3" key="1">
    <citation type="submission" date="2016-11" db="UniProtKB">
        <authorList>
            <consortium name="WormBaseParasite"/>
        </authorList>
    </citation>
    <scope>IDENTIFICATION</scope>
</reference>
<evidence type="ECO:0000313" key="3">
    <source>
        <dbReference type="WBParaSite" id="Hba_09918"/>
    </source>
</evidence>